<proteinExistence type="predicted"/>
<protein>
    <submittedName>
        <fullName evidence="2">Uncharacterized protein</fullName>
    </submittedName>
</protein>
<sequence length="82" mass="9020">MSFWVYENRRTHGPQNAHGPQSRVHKGECRYCNDGTGFREAGTHADNDTWHGPFTSLNAATGTARALPGPIHHCRMCSPGSN</sequence>
<organism evidence="2">
    <name type="scientific">uncultured Nocardioidaceae bacterium</name>
    <dbReference type="NCBI Taxonomy" id="253824"/>
    <lineage>
        <taxon>Bacteria</taxon>
        <taxon>Bacillati</taxon>
        <taxon>Actinomycetota</taxon>
        <taxon>Actinomycetes</taxon>
        <taxon>Propionibacteriales</taxon>
        <taxon>Nocardioidaceae</taxon>
        <taxon>environmental samples</taxon>
    </lineage>
</organism>
<evidence type="ECO:0000313" key="2">
    <source>
        <dbReference type="EMBL" id="CAA9314129.1"/>
    </source>
</evidence>
<reference evidence="2" key="1">
    <citation type="submission" date="2020-02" db="EMBL/GenBank/DDBJ databases">
        <authorList>
            <person name="Meier V. D."/>
        </authorList>
    </citation>
    <scope>NUCLEOTIDE SEQUENCE</scope>
    <source>
        <strain evidence="2">AVDCRST_MAG46</strain>
    </source>
</reference>
<feature type="region of interest" description="Disordered" evidence="1">
    <location>
        <begin position="1"/>
        <end position="25"/>
    </location>
</feature>
<name>A0A6J4KTV8_9ACTN</name>
<accession>A0A6J4KTV8</accession>
<dbReference type="EMBL" id="CADCUD010000030">
    <property type="protein sequence ID" value="CAA9314129.1"/>
    <property type="molecule type" value="Genomic_DNA"/>
</dbReference>
<gene>
    <name evidence="2" type="ORF">AVDCRST_MAG46-373</name>
</gene>
<evidence type="ECO:0000256" key="1">
    <source>
        <dbReference type="SAM" id="MobiDB-lite"/>
    </source>
</evidence>
<dbReference type="AlphaFoldDB" id="A0A6J4KTV8"/>